<evidence type="ECO:0000256" key="6">
    <source>
        <dbReference type="ARBA" id="ARBA00013053"/>
    </source>
</evidence>
<evidence type="ECO:0000256" key="2">
    <source>
        <dbReference type="ARBA" id="ARBA00004824"/>
    </source>
</evidence>
<dbReference type="PANTHER" id="PTHR42743:SF11">
    <property type="entry name" value="AMINODEOXYCHORISMATE LYASE"/>
    <property type="match status" value="1"/>
</dbReference>
<dbReference type="eggNOG" id="COG0115">
    <property type="taxonomic scope" value="Bacteria"/>
</dbReference>
<keyword evidence="13" id="KW-0456">Lyase</keyword>
<keyword evidence="14" id="KW-1185">Reference proteome</keyword>
<evidence type="ECO:0000256" key="11">
    <source>
        <dbReference type="RuleBase" id="RU004106"/>
    </source>
</evidence>
<dbReference type="PROSITE" id="PS00770">
    <property type="entry name" value="AA_TRANSFER_CLASS_4"/>
    <property type="match status" value="1"/>
</dbReference>
<organism evidence="13 14">
    <name type="scientific">Syntrophotalea carbinolica (strain DSM 2380 / NBRC 103641 / GraBd1)</name>
    <name type="common">Pelobacter carbinolicus</name>
    <dbReference type="NCBI Taxonomy" id="338963"/>
    <lineage>
        <taxon>Bacteria</taxon>
        <taxon>Pseudomonadati</taxon>
        <taxon>Thermodesulfobacteriota</taxon>
        <taxon>Desulfuromonadia</taxon>
        <taxon>Desulfuromonadales</taxon>
        <taxon>Syntrophotaleaceae</taxon>
        <taxon>Syntrophotalea</taxon>
    </lineage>
</organism>
<dbReference type="InterPro" id="IPR001544">
    <property type="entry name" value="Aminotrans_IV"/>
</dbReference>
<dbReference type="InterPro" id="IPR043131">
    <property type="entry name" value="BCAT-like_N"/>
</dbReference>
<evidence type="ECO:0000256" key="4">
    <source>
        <dbReference type="ARBA" id="ARBA00005072"/>
    </source>
</evidence>
<keyword evidence="7 12" id="KW-0663">Pyridoxal phosphate</keyword>
<evidence type="ECO:0000313" key="14">
    <source>
        <dbReference type="Proteomes" id="UP000002534"/>
    </source>
</evidence>
<dbReference type="FunFam" id="3.20.10.10:FF:000002">
    <property type="entry name" value="D-alanine aminotransferase"/>
    <property type="match status" value="1"/>
</dbReference>
<dbReference type="EMBL" id="CP000142">
    <property type="protein sequence ID" value="ABA88229.1"/>
    <property type="molecule type" value="Genomic_DNA"/>
</dbReference>
<dbReference type="Gene3D" id="3.20.10.10">
    <property type="entry name" value="D-amino Acid Aminotransferase, subunit A, domain 2"/>
    <property type="match status" value="1"/>
</dbReference>
<evidence type="ECO:0000256" key="9">
    <source>
        <dbReference type="ARBA" id="ARBA00048798"/>
    </source>
</evidence>
<comment type="similarity">
    <text evidence="5 11">Belongs to the class-IV pyridoxal-phosphate-dependent aminotransferase family.</text>
</comment>
<dbReference type="OrthoDB" id="9805628at2"/>
<dbReference type="CDD" id="cd00449">
    <property type="entry name" value="PLPDE_IV"/>
    <property type="match status" value="1"/>
</dbReference>
<dbReference type="Gene3D" id="3.30.470.10">
    <property type="match status" value="1"/>
</dbReference>
<comment type="catalytic activity">
    <reaction evidence="8">
        <text>L-valine + 2-oxoglutarate = 3-methyl-2-oxobutanoate + L-glutamate</text>
        <dbReference type="Rhea" id="RHEA:24813"/>
        <dbReference type="ChEBI" id="CHEBI:11851"/>
        <dbReference type="ChEBI" id="CHEBI:16810"/>
        <dbReference type="ChEBI" id="CHEBI:29985"/>
        <dbReference type="ChEBI" id="CHEBI:57762"/>
        <dbReference type="EC" id="2.6.1.42"/>
    </reaction>
</comment>
<dbReference type="InterPro" id="IPR050571">
    <property type="entry name" value="Class-IV_PLP-Dep_Aminotrnsfr"/>
</dbReference>
<protein>
    <recommendedName>
        <fullName evidence="6">branched-chain-amino-acid transaminase</fullName>
        <ecNumber evidence="6">2.6.1.42</ecNumber>
    </recommendedName>
</protein>
<dbReference type="HOGENOM" id="CLU_020844_4_1_7"/>
<evidence type="ECO:0000256" key="1">
    <source>
        <dbReference type="ARBA" id="ARBA00001933"/>
    </source>
</evidence>
<accession>Q3A5X8</accession>
<dbReference type="STRING" id="338963.Pcar_0976"/>
<dbReference type="GO" id="GO:0046394">
    <property type="term" value="P:carboxylic acid biosynthetic process"/>
    <property type="evidence" value="ECO:0007669"/>
    <property type="project" value="UniProtKB-ARBA"/>
</dbReference>
<reference evidence="13 14" key="2">
    <citation type="journal article" date="2012" name="BMC Genomics">
        <title>The genome of Pelobacter carbinolicus reveals surprising metabolic capabilities and physiological features.</title>
        <authorList>
            <person name="Aklujkar M."/>
            <person name="Haveman S.A."/>
            <person name="Didonato R.Jr."/>
            <person name="Chertkov O."/>
            <person name="Han C.S."/>
            <person name="Land M.L."/>
            <person name="Brown P."/>
            <person name="Lovley D.R."/>
        </authorList>
    </citation>
    <scope>NUCLEOTIDE SEQUENCE [LARGE SCALE GENOMIC DNA]</scope>
    <source>
        <strain evidence="14">DSM 2380 / NBRC 103641 / GraBd1</strain>
    </source>
</reference>
<dbReference type="SUPFAM" id="SSF56752">
    <property type="entry name" value="D-aminoacid aminotransferase-like PLP-dependent enzymes"/>
    <property type="match status" value="1"/>
</dbReference>
<evidence type="ECO:0000256" key="10">
    <source>
        <dbReference type="ARBA" id="ARBA00049229"/>
    </source>
</evidence>
<dbReference type="Pfam" id="PF01063">
    <property type="entry name" value="Aminotran_4"/>
    <property type="match status" value="1"/>
</dbReference>
<dbReference type="GO" id="GO:0008652">
    <property type="term" value="P:amino acid biosynthetic process"/>
    <property type="evidence" value="ECO:0007669"/>
    <property type="project" value="UniProtKB-ARBA"/>
</dbReference>
<gene>
    <name evidence="13" type="primary">pabC</name>
    <name evidence="13" type="ordered locus">Pcar_0976</name>
</gene>
<dbReference type="AlphaFoldDB" id="Q3A5X8"/>
<sequence>MIVNLDGQFIAPDQATLPLNDGAVLFGDTLFETIKVRHGALLRVDAHLDRLEMSAALLDFPCDRSAIATALQETAKRLPWPVARLRLTLSRGCGTGLQAPPPDKARVMVTANAYHEPDQTEYSKGVRCVFAPNKRVNPLSHLPQMKRGNYADCLYAARFAQAKAAREALFRSDDGSVLEGATSNLFMLKGNTLTTPVAGELVLAGVMRRQVMDTAPELGLTVQEGPISMQALLQADEAFLTNALIEVLPIGHIEATPVKTGVISTALLQAVRDCGAGK</sequence>
<evidence type="ECO:0000313" key="13">
    <source>
        <dbReference type="EMBL" id="ABA88229.1"/>
    </source>
</evidence>
<dbReference type="PANTHER" id="PTHR42743">
    <property type="entry name" value="AMINO-ACID AMINOTRANSFERASE"/>
    <property type="match status" value="1"/>
</dbReference>
<name>Q3A5X8_SYNC1</name>
<dbReference type="InterPro" id="IPR018300">
    <property type="entry name" value="Aminotrans_IV_CS"/>
</dbReference>
<dbReference type="GO" id="GO:0016829">
    <property type="term" value="F:lyase activity"/>
    <property type="evidence" value="ECO:0007669"/>
    <property type="project" value="UniProtKB-KW"/>
</dbReference>
<reference evidence="14" key="1">
    <citation type="submission" date="2005-10" db="EMBL/GenBank/DDBJ databases">
        <title>Complete sequence of Pelobacter carbinolicus DSM 2380.</title>
        <authorList>
            <person name="Copeland A."/>
            <person name="Lucas S."/>
            <person name="Lapidus A."/>
            <person name="Barry K."/>
            <person name="Detter J.C."/>
            <person name="Glavina T."/>
            <person name="Hammon N."/>
            <person name="Israni S."/>
            <person name="Pitluck S."/>
            <person name="Chertkov O."/>
            <person name="Schmutz J."/>
            <person name="Larimer F."/>
            <person name="Land M."/>
            <person name="Kyrpides N."/>
            <person name="Ivanova N."/>
            <person name="Richardson P."/>
        </authorList>
    </citation>
    <scope>NUCLEOTIDE SEQUENCE [LARGE SCALE GENOMIC DNA]</scope>
    <source>
        <strain evidence="14">DSM 2380 / NBRC 103641 / GraBd1</strain>
    </source>
</reference>
<evidence type="ECO:0000256" key="3">
    <source>
        <dbReference type="ARBA" id="ARBA00004931"/>
    </source>
</evidence>
<comment type="cofactor">
    <cofactor evidence="1 12">
        <name>pyridoxal 5'-phosphate</name>
        <dbReference type="ChEBI" id="CHEBI:597326"/>
    </cofactor>
</comment>
<evidence type="ECO:0000256" key="5">
    <source>
        <dbReference type="ARBA" id="ARBA00009320"/>
    </source>
</evidence>
<dbReference type="GO" id="GO:0004084">
    <property type="term" value="F:branched-chain-amino-acid transaminase activity"/>
    <property type="evidence" value="ECO:0007669"/>
    <property type="project" value="UniProtKB-EC"/>
</dbReference>
<dbReference type="KEGG" id="pca:Pcar_0976"/>
<dbReference type="InterPro" id="IPR036038">
    <property type="entry name" value="Aminotransferase-like"/>
</dbReference>
<proteinExistence type="inferred from homology"/>
<comment type="catalytic activity">
    <reaction evidence="9">
        <text>L-isoleucine + 2-oxoglutarate = (S)-3-methyl-2-oxopentanoate + L-glutamate</text>
        <dbReference type="Rhea" id="RHEA:24801"/>
        <dbReference type="ChEBI" id="CHEBI:16810"/>
        <dbReference type="ChEBI" id="CHEBI:29985"/>
        <dbReference type="ChEBI" id="CHEBI:35146"/>
        <dbReference type="ChEBI" id="CHEBI:58045"/>
        <dbReference type="EC" id="2.6.1.42"/>
    </reaction>
</comment>
<evidence type="ECO:0000256" key="12">
    <source>
        <dbReference type="RuleBase" id="RU004516"/>
    </source>
</evidence>
<dbReference type="Proteomes" id="UP000002534">
    <property type="component" value="Chromosome"/>
</dbReference>
<evidence type="ECO:0000256" key="7">
    <source>
        <dbReference type="ARBA" id="ARBA00022898"/>
    </source>
</evidence>
<dbReference type="RefSeq" id="WP_011340695.1">
    <property type="nucleotide sequence ID" value="NC_007498.2"/>
</dbReference>
<evidence type="ECO:0000256" key="8">
    <source>
        <dbReference type="ARBA" id="ARBA00048212"/>
    </source>
</evidence>
<comment type="pathway">
    <text evidence="2">Amino-acid biosynthesis; L-isoleucine biosynthesis; L-isoleucine from 2-oxobutanoate: step 4/4.</text>
</comment>
<dbReference type="InterPro" id="IPR043132">
    <property type="entry name" value="BCAT-like_C"/>
</dbReference>
<comment type="catalytic activity">
    <reaction evidence="10">
        <text>L-leucine + 2-oxoglutarate = 4-methyl-2-oxopentanoate + L-glutamate</text>
        <dbReference type="Rhea" id="RHEA:18321"/>
        <dbReference type="ChEBI" id="CHEBI:16810"/>
        <dbReference type="ChEBI" id="CHEBI:17865"/>
        <dbReference type="ChEBI" id="CHEBI:29985"/>
        <dbReference type="ChEBI" id="CHEBI:57427"/>
        <dbReference type="EC" id="2.6.1.42"/>
    </reaction>
</comment>
<comment type="pathway">
    <text evidence="3">Amino-acid biosynthesis; L-valine biosynthesis; L-valine from pyruvate: step 4/4.</text>
</comment>
<comment type="pathway">
    <text evidence="4">Amino-acid biosynthesis; L-leucine biosynthesis; L-leucine from 3-methyl-2-oxobutanoate: step 4/4.</text>
</comment>
<dbReference type="EC" id="2.6.1.42" evidence="6"/>